<proteinExistence type="predicted"/>
<evidence type="ECO:0000313" key="2">
    <source>
        <dbReference type="EMBL" id="KJZ70543.1"/>
    </source>
</evidence>
<dbReference type="Proteomes" id="UP000054481">
    <property type="component" value="Unassembled WGS sequence"/>
</dbReference>
<feature type="region of interest" description="Disordered" evidence="1">
    <location>
        <begin position="213"/>
        <end position="248"/>
    </location>
</feature>
<name>A0A0F7ZS09_9HYPO</name>
<sequence>MVGVADLVADMCFIAGRIEAIPAKLQRPGIRPSSQEVAKLHGLIVEIVQQAKALERKLAECATGWTSEVYQKADDHMSRARPAIQAISQGQIKGPILRRNLVAIFQGPQISSVDSPKVKMRKKSRAQRCETLRGLEPAIILAWGASLPPSIWEEMDRLVFNDLIKQVAVEAIIDLPFSVREIVSSLTREEPFCSIAAYRSFVLAVENLASSAPAHQPKRQRLDKYGSPQGQPMPDPSPDGGIDSVWSDPGTRPMTWTGVVPNELQVNDGQNFSLSLSQLRFDVPDEKVVDLLGLRTTKLDHGLPPITLTVPFDGNPAFVFFNVPRETAFLYAHEIGWKPSWFGPIAW</sequence>
<dbReference type="AlphaFoldDB" id="A0A0F7ZS09"/>
<gene>
    <name evidence="2" type="ORF">HIM_10087</name>
</gene>
<evidence type="ECO:0000256" key="1">
    <source>
        <dbReference type="SAM" id="MobiDB-lite"/>
    </source>
</evidence>
<dbReference type="OrthoDB" id="4927702at2759"/>
<accession>A0A0F7ZS09</accession>
<reference evidence="2 3" key="1">
    <citation type="journal article" date="2014" name="Genome Biol. Evol.">
        <title>Comparative genomics and transcriptomics analyses reveal divergent lifestyle features of nematode endoparasitic fungus Hirsutella minnesotensis.</title>
        <authorList>
            <person name="Lai Y."/>
            <person name="Liu K."/>
            <person name="Zhang X."/>
            <person name="Zhang X."/>
            <person name="Li K."/>
            <person name="Wang N."/>
            <person name="Shu C."/>
            <person name="Wu Y."/>
            <person name="Wang C."/>
            <person name="Bushley K.E."/>
            <person name="Xiang M."/>
            <person name="Liu X."/>
        </authorList>
    </citation>
    <scope>NUCLEOTIDE SEQUENCE [LARGE SCALE GENOMIC DNA]</scope>
    <source>
        <strain evidence="2 3">3608</strain>
    </source>
</reference>
<keyword evidence="3" id="KW-1185">Reference proteome</keyword>
<dbReference type="EMBL" id="KQ030620">
    <property type="protein sequence ID" value="KJZ70543.1"/>
    <property type="molecule type" value="Genomic_DNA"/>
</dbReference>
<protein>
    <submittedName>
        <fullName evidence="2">Uncharacterized protein</fullName>
    </submittedName>
</protein>
<organism evidence="2 3">
    <name type="scientific">Hirsutella minnesotensis 3608</name>
    <dbReference type="NCBI Taxonomy" id="1043627"/>
    <lineage>
        <taxon>Eukaryota</taxon>
        <taxon>Fungi</taxon>
        <taxon>Dikarya</taxon>
        <taxon>Ascomycota</taxon>
        <taxon>Pezizomycotina</taxon>
        <taxon>Sordariomycetes</taxon>
        <taxon>Hypocreomycetidae</taxon>
        <taxon>Hypocreales</taxon>
        <taxon>Ophiocordycipitaceae</taxon>
        <taxon>Hirsutella</taxon>
    </lineage>
</organism>
<evidence type="ECO:0000313" key="3">
    <source>
        <dbReference type="Proteomes" id="UP000054481"/>
    </source>
</evidence>